<name>A0A3M6W8V8_HORWE</name>
<dbReference type="Proteomes" id="UP000282582">
    <property type="component" value="Unassembled WGS sequence"/>
</dbReference>
<evidence type="ECO:0000256" key="1">
    <source>
        <dbReference type="SAM" id="MobiDB-lite"/>
    </source>
</evidence>
<dbReference type="AlphaFoldDB" id="A0A3M6W8V8"/>
<evidence type="ECO:0000313" key="2">
    <source>
        <dbReference type="EMBL" id="RMX74949.1"/>
    </source>
</evidence>
<feature type="region of interest" description="Disordered" evidence="1">
    <location>
        <begin position="1"/>
        <end position="51"/>
    </location>
</feature>
<protein>
    <submittedName>
        <fullName evidence="2">Uncharacterized protein</fullName>
    </submittedName>
</protein>
<organism evidence="2 3">
    <name type="scientific">Hortaea werneckii</name>
    <name type="common">Black yeast</name>
    <name type="synonym">Cladosporium werneckii</name>
    <dbReference type="NCBI Taxonomy" id="91943"/>
    <lineage>
        <taxon>Eukaryota</taxon>
        <taxon>Fungi</taxon>
        <taxon>Dikarya</taxon>
        <taxon>Ascomycota</taxon>
        <taxon>Pezizomycotina</taxon>
        <taxon>Dothideomycetes</taxon>
        <taxon>Dothideomycetidae</taxon>
        <taxon>Mycosphaerellales</taxon>
        <taxon>Teratosphaeriaceae</taxon>
        <taxon>Hortaea</taxon>
    </lineage>
</organism>
<reference evidence="2 3" key="1">
    <citation type="journal article" date="2018" name="BMC Genomics">
        <title>Genomic evidence for intraspecific hybridization in a clonal and extremely halotolerant yeast.</title>
        <authorList>
            <person name="Gostincar C."/>
            <person name="Stajich J.E."/>
            <person name="Zupancic J."/>
            <person name="Zalar P."/>
            <person name="Gunde-Cimerman N."/>
        </authorList>
    </citation>
    <scope>NUCLEOTIDE SEQUENCE [LARGE SCALE GENOMIC DNA]</scope>
    <source>
        <strain evidence="2 3">EXF-6654</strain>
    </source>
</reference>
<dbReference type="EMBL" id="QWIK01004208">
    <property type="protein sequence ID" value="RMX74949.1"/>
    <property type="molecule type" value="Genomic_DNA"/>
</dbReference>
<accession>A0A3M6W8V8</accession>
<comment type="caution">
    <text evidence="2">The sequence shown here is derived from an EMBL/GenBank/DDBJ whole genome shotgun (WGS) entry which is preliminary data.</text>
</comment>
<proteinExistence type="predicted"/>
<evidence type="ECO:0000313" key="3">
    <source>
        <dbReference type="Proteomes" id="UP000282582"/>
    </source>
</evidence>
<sequence>MFYSAPFIQDISPDQSRPYGSKGNTGINEESGTEMEKFASCLADGERTNKY</sequence>
<feature type="non-terminal residue" evidence="2">
    <location>
        <position position="51"/>
    </location>
</feature>
<gene>
    <name evidence="2" type="ORF">D0868_16871</name>
</gene>